<dbReference type="EMBL" id="FOCP01000019">
    <property type="protein sequence ID" value="SEN46662.1"/>
    <property type="molecule type" value="Genomic_DNA"/>
</dbReference>
<dbReference type="Proteomes" id="UP000199459">
    <property type="component" value="Unassembled WGS sequence"/>
</dbReference>
<accession>A0A1H8GRJ7</accession>
<reference evidence="2 3" key="1">
    <citation type="submission" date="2016-10" db="EMBL/GenBank/DDBJ databases">
        <authorList>
            <person name="de Groot N.N."/>
        </authorList>
    </citation>
    <scope>NUCLEOTIDE SEQUENCE [LARGE SCALE GENOMIC DNA]</scope>
    <source>
        <strain evidence="2 3">Nm22</strain>
    </source>
</reference>
<sequence>MNRNNQTILKFSEWTQIYVGCLFFVFAALMGNPAQAGMENPDTGETCQGIDCDGFNDTAGSNAGATSGSSGTTIDLKVIDCDATQDKDINAVAWNIVDDWENFEKLVEAETGANLGNCAKNRFSKNGKVKCMPSDKCKNNGDCLNGWSSPFTKKIKIYPQFLAKIAGLDQADRRACYAALLAHEFAHSCDLGEDGAEAREDAAFKYWKDRFAATSDTLNMQLNCGLD</sequence>
<proteinExistence type="predicted"/>
<feature type="signal peptide" evidence="1">
    <location>
        <begin position="1"/>
        <end position="36"/>
    </location>
</feature>
<dbReference type="OrthoDB" id="8545023at2"/>
<keyword evidence="1" id="KW-0732">Signal</keyword>
<evidence type="ECO:0008006" key="4">
    <source>
        <dbReference type="Google" id="ProtNLM"/>
    </source>
</evidence>
<feature type="chain" id="PRO_5011743408" description="Lysine-specific metallo-endopeptidase" evidence="1">
    <location>
        <begin position="37"/>
        <end position="227"/>
    </location>
</feature>
<evidence type="ECO:0000256" key="1">
    <source>
        <dbReference type="SAM" id="SignalP"/>
    </source>
</evidence>
<evidence type="ECO:0000313" key="3">
    <source>
        <dbReference type="Proteomes" id="UP000199459"/>
    </source>
</evidence>
<evidence type="ECO:0000313" key="2">
    <source>
        <dbReference type="EMBL" id="SEN46662.1"/>
    </source>
</evidence>
<dbReference type="RefSeq" id="WP_090633547.1">
    <property type="nucleotide sequence ID" value="NZ_FOCP01000019.1"/>
</dbReference>
<organism evidence="2 3">
    <name type="scientific">Nitrosomonas marina</name>
    <dbReference type="NCBI Taxonomy" id="917"/>
    <lineage>
        <taxon>Bacteria</taxon>
        <taxon>Pseudomonadati</taxon>
        <taxon>Pseudomonadota</taxon>
        <taxon>Betaproteobacteria</taxon>
        <taxon>Nitrosomonadales</taxon>
        <taxon>Nitrosomonadaceae</taxon>
        <taxon>Nitrosomonas</taxon>
    </lineage>
</organism>
<name>A0A1H8GRJ7_9PROT</name>
<dbReference type="AlphaFoldDB" id="A0A1H8GRJ7"/>
<gene>
    <name evidence="2" type="ORF">SAMN05216325_11944</name>
</gene>
<protein>
    <recommendedName>
        <fullName evidence="4">Lysine-specific metallo-endopeptidase</fullName>
    </recommendedName>
</protein>